<evidence type="ECO:0000313" key="3">
    <source>
        <dbReference type="Proteomes" id="UP000658320"/>
    </source>
</evidence>
<reference evidence="2" key="1">
    <citation type="journal article" date="2014" name="Int. J. Syst. Evol. Microbiol.">
        <title>Complete genome sequence of Corynebacterium casei LMG S-19264T (=DSM 44701T), isolated from a smear-ripened cheese.</title>
        <authorList>
            <consortium name="US DOE Joint Genome Institute (JGI-PGF)"/>
            <person name="Walter F."/>
            <person name="Albersmeier A."/>
            <person name="Kalinowski J."/>
            <person name="Ruckert C."/>
        </authorList>
    </citation>
    <scope>NUCLEOTIDE SEQUENCE</scope>
    <source>
        <strain evidence="2">JCM 4346</strain>
    </source>
</reference>
<accession>A0A918FLN1</accession>
<dbReference type="EMBL" id="BMSX01000026">
    <property type="protein sequence ID" value="GGR51060.1"/>
    <property type="molecule type" value="Genomic_DNA"/>
</dbReference>
<evidence type="ECO:0000313" key="2">
    <source>
        <dbReference type="EMBL" id="GGR51060.1"/>
    </source>
</evidence>
<gene>
    <name evidence="2" type="ORF">GCM10010251_80140</name>
</gene>
<reference evidence="2" key="2">
    <citation type="submission" date="2020-09" db="EMBL/GenBank/DDBJ databases">
        <authorList>
            <person name="Sun Q."/>
            <person name="Ohkuma M."/>
        </authorList>
    </citation>
    <scope>NUCLEOTIDE SEQUENCE</scope>
    <source>
        <strain evidence="2">JCM 4346</strain>
    </source>
</reference>
<feature type="compositionally biased region" description="Basic and acidic residues" evidence="1">
    <location>
        <begin position="35"/>
        <end position="52"/>
    </location>
</feature>
<protein>
    <submittedName>
        <fullName evidence="2">Uncharacterized protein</fullName>
    </submittedName>
</protein>
<proteinExistence type="predicted"/>
<feature type="region of interest" description="Disordered" evidence="1">
    <location>
        <begin position="22"/>
        <end position="64"/>
    </location>
</feature>
<dbReference type="AlphaFoldDB" id="A0A918FLN1"/>
<name>A0A918FLN1_9ACTN</name>
<organism evidence="2 3">
    <name type="scientific">Streptomyces aurantiogriseus</name>
    <dbReference type="NCBI Taxonomy" id="66870"/>
    <lineage>
        <taxon>Bacteria</taxon>
        <taxon>Bacillati</taxon>
        <taxon>Actinomycetota</taxon>
        <taxon>Actinomycetes</taxon>
        <taxon>Kitasatosporales</taxon>
        <taxon>Streptomycetaceae</taxon>
        <taxon>Streptomyces</taxon>
    </lineage>
</organism>
<evidence type="ECO:0000256" key="1">
    <source>
        <dbReference type="SAM" id="MobiDB-lite"/>
    </source>
</evidence>
<dbReference type="Proteomes" id="UP000658320">
    <property type="component" value="Unassembled WGS sequence"/>
</dbReference>
<comment type="caution">
    <text evidence="2">The sequence shown here is derived from an EMBL/GenBank/DDBJ whole genome shotgun (WGS) entry which is preliminary data.</text>
</comment>
<keyword evidence="3" id="KW-1185">Reference proteome</keyword>
<sequence length="64" mass="6768">MAQVGTVEAAWRAVLQDHHRLRSTPALGAVAPPQRLDDDKPGRGRGSCEGRHTGVIPADEPGTT</sequence>